<dbReference type="PROSITE" id="PS00028">
    <property type="entry name" value="ZINC_FINGER_C2H2_1"/>
    <property type="match status" value="3"/>
</dbReference>
<dbReference type="GO" id="GO:0008270">
    <property type="term" value="F:zinc ion binding"/>
    <property type="evidence" value="ECO:0007669"/>
    <property type="project" value="UniProtKB-KW"/>
</dbReference>
<dbReference type="AlphaFoldDB" id="U5ELQ0"/>
<comment type="subcellular location">
    <subcellularLocation>
        <location evidence="1">Nucleus</location>
    </subcellularLocation>
</comment>
<dbReference type="InterPro" id="IPR036236">
    <property type="entry name" value="Znf_C2H2_sf"/>
</dbReference>
<keyword evidence="4 9" id="KW-0863">Zinc-finger</keyword>
<dbReference type="InterPro" id="IPR013087">
    <property type="entry name" value="Znf_C2H2_type"/>
</dbReference>
<evidence type="ECO:0000256" key="5">
    <source>
        <dbReference type="ARBA" id="ARBA00022833"/>
    </source>
</evidence>
<evidence type="ECO:0000256" key="6">
    <source>
        <dbReference type="ARBA" id="ARBA00023015"/>
    </source>
</evidence>
<proteinExistence type="evidence at transcript level"/>
<evidence type="ECO:0000313" key="11">
    <source>
        <dbReference type="EMBL" id="JAB55067.1"/>
    </source>
</evidence>
<feature type="non-terminal residue" evidence="11">
    <location>
        <position position="1"/>
    </location>
</feature>
<protein>
    <submittedName>
        <fullName evidence="11">Putative zinc finger protein</fullName>
    </submittedName>
</protein>
<organism evidence="11">
    <name type="scientific">Corethrella appendiculata</name>
    <dbReference type="NCBI Taxonomy" id="1370023"/>
    <lineage>
        <taxon>Eukaryota</taxon>
        <taxon>Metazoa</taxon>
        <taxon>Ecdysozoa</taxon>
        <taxon>Arthropoda</taxon>
        <taxon>Hexapoda</taxon>
        <taxon>Insecta</taxon>
        <taxon>Pterygota</taxon>
        <taxon>Neoptera</taxon>
        <taxon>Endopterygota</taxon>
        <taxon>Diptera</taxon>
        <taxon>Nematocera</taxon>
        <taxon>Culicoidea</taxon>
        <taxon>Chaoboridae</taxon>
        <taxon>Corethrella</taxon>
    </lineage>
</organism>
<keyword evidence="8" id="KW-0539">Nucleus</keyword>
<feature type="domain" description="C2H2-type" evidence="10">
    <location>
        <begin position="37"/>
        <end position="64"/>
    </location>
</feature>
<dbReference type="EMBL" id="GANO01004804">
    <property type="protein sequence ID" value="JAB55067.1"/>
    <property type="molecule type" value="mRNA"/>
</dbReference>
<evidence type="ECO:0000256" key="8">
    <source>
        <dbReference type="ARBA" id="ARBA00023242"/>
    </source>
</evidence>
<accession>U5ELQ0</accession>
<dbReference type="PANTHER" id="PTHR47772">
    <property type="entry name" value="ZINC FINGER PROTEIN 200"/>
    <property type="match status" value="1"/>
</dbReference>
<feature type="domain" description="C2H2-type" evidence="10">
    <location>
        <begin position="96"/>
        <end position="123"/>
    </location>
</feature>
<dbReference type="InterPro" id="IPR050636">
    <property type="entry name" value="C2H2-ZF_domain-containing"/>
</dbReference>
<sequence>SVCDTRFTNEIGLERHEIIHSELMKNSTISNYKPTSYSCSECDSNFLKQESLASHMKIHKTERQSKIFQCEYCDRIFSRQNLLTRHTKTHSENKAHKCNLCEKTFALSGQLIDHLNKHKGFKPHVCHICKKA</sequence>
<reference evidence="11" key="1">
    <citation type="journal article" date="2014" name="Insect Biochem. Mol. Biol.">
        <title>An insight into the sialome of the frog biting fly, Corethrella appendiculata.</title>
        <authorList>
            <person name="Ribeiro J.M.C."/>
            <person name="Chagas A.C."/>
            <person name="Pham V.M."/>
            <person name="Lounibos L.P."/>
            <person name="Calvo E."/>
        </authorList>
    </citation>
    <scope>NUCLEOTIDE SEQUENCE</scope>
    <source>
        <tissue evidence="11">Salivary glands</tissue>
    </source>
</reference>
<dbReference type="Pfam" id="PF13912">
    <property type="entry name" value="zf-C2H2_6"/>
    <property type="match status" value="1"/>
</dbReference>
<dbReference type="PROSITE" id="PS50157">
    <property type="entry name" value="ZINC_FINGER_C2H2_2"/>
    <property type="match status" value="3"/>
</dbReference>
<keyword evidence="2" id="KW-0479">Metal-binding</keyword>
<evidence type="ECO:0000256" key="7">
    <source>
        <dbReference type="ARBA" id="ARBA00023163"/>
    </source>
</evidence>
<evidence type="ECO:0000256" key="3">
    <source>
        <dbReference type="ARBA" id="ARBA00022737"/>
    </source>
</evidence>
<evidence type="ECO:0000256" key="1">
    <source>
        <dbReference type="ARBA" id="ARBA00004123"/>
    </source>
</evidence>
<dbReference type="SUPFAM" id="SSF57667">
    <property type="entry name" value="beta-beta-alpha zinc fingers"/>
    <property type="match status" value="2"/>
</dbReference>
<dbReference type="Pfam" id="PF00096">
    <property type="entry name" value="zf-C2H2"/>
    <property type="match status" value="2"/>
</dbReference>
<feature type="non-terminal residue" evidence="11">
    <location>
        <position position="132"/>
    </location>
</feature>
<evidence type="ECO:0000256" key="9">
    <source>
        <dbReference type="PROSITE-ProRule" id="PRU00042"/>
    </source>
</evidence>
<dbReference type="FunFam" id="3.30.160.60:FF:000065">
    <property type="entry name" value="B-cell CLL/lymphoma 6, member B"/>
    <property type="match status" value="1"/>
</dbReference>
<dbReference type="GO" id="GO:0005634">
    <property type="term" value="C:nucleus"/>
    <property type="evidence" value="ECO:0007669"/>
    <property type="project" value="UniProtKB-SubCell"/>
</dbReference>
<keyword evidence="6" id="KW-0805">Transcription regulation</keyword>
<feature type="domain" description="C2H2-type" evidence="10">
    <location>
        <begin position="68"/>
        <end position="95"/>
    </location>
</feature>
<evidence type="ECO:0000256" key="4">
    <source>
        <dbReference type="ARBA" id="ARBA00022771"/>
    </source>
</evidence>
<keyword evidence="7" id="KW-0804">Transcription</keyword>
<dbReference type="Gene3D" id="3.30.160.60">
    <property type="entry name" value="Classic Zinc Finger"/>
    <property type="match status" value="3"/>
</dbReference>
<keyword evidence="5" id="KW-0862">Zinc</keyword>
<dbReference type="SMART" id="SM00355">
    <property type="entry name" value="ZnF_C2H2"/>
    <property type="match status" value="4"/>
</dbReference>
<keyword evidence="3" id="KW-0677">Repeat</keyword>
<evidence type="ECO:0000256" key="2">
    <source>
        <dbReference type="ARBA" id="ARBA00022723"/>
    </source>
</evidence>
<dbReference type="PANTHER" id="PTHR47772:SF13">
    <property type="entry name" value="GASTRULA ZINC FINGER PROTEIN XLCGF49.1-LIKE-RELATED"/>
    <property type="match status" value="1"/>
</dbReference>
<evidence type="ECO:0000259" key="10">
    <source>
        <dbReference type="PROSITE" id="PS50157"/>
    </source>
</evidence>
<name>U5ELQ0_9DIPT</name>